<dbReference type="AlphaFoldDB" id="A0A9P5U529"/>
<evidence type="ECO:0000313" key="2">
    <source>
        <dbReference type="EMBL" id="KAF9067380.1"/>
    </source>
</evidence>
<dbReference type="Proteomes" id="UP000772434">
    <property type="component" value="Unassembled WGS sequence"/>
</dbReference>
<proteinExistence type="predicted"/>
<organism evidence="2 3">
    <name type="scientific">Rhodocollybia butyracea</name>
    <dbReference type="NCBI Taxonomy" id="206335"/>
    <lineage>
        <taxon>Eukaryota</taxon>
        <taxon>Fungi</taxon>
        <taxon>Dikarya</taxon>
        <taxon>Basidiomycota</taxon>
        <taxon>Agaricomycotina</taxon>
        <taxon>Agaricomycetes</taxon>
        <taxon>Agaricomycetidae</taxon>
        <taxon>Agaricales</taxon>
        <taxon>Marasmiineae</taxon>
        <taxon>Omphalotaceae</taxon>
        <taxon>Rhodocollybia</taxon>
    </lineage>
</organism>
<comment type="caution">
    <text evidence="2">The sequence shown here is derived from an EMBL/GenBank/DDBJ whole genome shotgun (WGS) entry which is preliminary data.</text>
</comment>
<evidence type="ECO:0000256" key="1">
    <source>
        <dbReference type="SAM" id="MobiDB-lite"/>
    </source>
</evidence>
<feature type="region of interest" description="Disordered" evidence="1">
    <location>
        <begin position="30"/>
        <end position="54"/>
    </location>
</feature>
<accession>A0A9P5U529</accession>
<sequence length="303" mass="32950">MPDTLQSLDMSSAMQTIANAKKPSLLPAFRPGHQLLSQHPKSPSPSPPGSGVGKVEADELKALSRLTDTLKHYHTEIFDDKFDYLLSDLKCKKLDNATAFVKDGLASIAQLEVKWKARLKMAAQSREVDPNTSTSGKEKRDTLVKSLKAFHMQPTSTSQNYSTIWIKLGMSTVGSGSSNISHSLSQSQNEIISDMPTSLLAGVKKGLRVSCMAFSKSGAIVEAGIHLSVNDLPAARKIAGFQGISSGFACTMICGLQGKTGVFNTKHSHWVPRDKDELCSWSTAYRDAQTLAERKSIFEKYGI</sequence>
<dbReference type="OrthoDB" id="3234349at2759"/>
<gene>
    <name evidence="2" type="ORF">BDP27DRAFT_1422938</name>
</gene>
<protein>
    <submittedName>
        <fullName evidence="2">Uncharacterized protein</fullName>
    </submittedName>
</protein>
<evidence type="ECO:0000313" key="3">
    <source>
        <dbReference type="Proteomes" id="UP000772434"/>
    </source>
</evidence>
<keyword evidence="3" id="KW-1185">Reference proteome</keyword>
<reference evidence="2" key="1">
    <citation type="submission" date="2020-11" db="EMBL/GenBank/DDBJ databases">
        <authorList>
            <consortium name="DOE Joint Genome Institute"/>
            <person name="Ahrendt S."/>
            <person name="Riley R."/>
            <person name="Andreopoulos W."/>
            <person name="Labutti K."/>
            <person name="Pangilinan J."/>
            <person name="Ruiz-Duenas F.J."/>
            <person name="Barrasa J.M."/>
            <person name="Sanchez-Garcia M."/>
            <person name="Camarero S."/>
            <person name="Miyauchi S."/>
            <person name="Serrano A."/>
            <person name="Linde D."/>
            <person name="Babiker R."/>
            <person name="Drula E."/>
            <person name="Ayuso-Fernandez I."/>
            <person name="Pacheco R."/>
            <person name="Padilla G."/>
            <person name="Ferreira P."/>
            <person name="Barriuso J."/>
            <person name="Kellner H."/>
            <person name="Castanera R."/>
            <person name="Alfaro M."/>
            <person name="Ramirez L."/>
            <person name="Pisabarro A.G."/>
            <person name="Kuo A."/>
            <person name="Tritt A."/>
            <person name="Lipzen A."/>
            <person name="He G."/>
            <person name="Yan M."/>
            <person name="Ng V."/>
            <person name="Cullen D."/>
            <person name="Martin F."/>
            <person name="Rosso M.-N."/>
            <person name="Henrissat B."/>
            <person name="Hibbett D."/>
            <person name="Martinez A.T."/>
            <person name="Grigoriev I.V."/>
        </authorList>
    </citation>
    <scope>NUCLEOTIDE SEQUENCE</scope>
    <source>
        <strain evidence="2">AH 40177</strain>
    </source>
</reference>
<dbReference type="EMBL" id="JADNRY010000074">
    <property type="protein sequence ID" value="KAF9067380.1"/>
    <property type="molecule type" value="Genomic_DNA"/>
</dbReference>
<name>A0A9P5U529_9AGAR</name>